<dbReference type="OrthoDB" id="10386847at2759"/>
<feature type="compositionally biased region" description="Basic and acidic residues" evidence="1">
    <location>
        <begin position="253"/>
        <end position="263"/>
    </location>
</feature>
<dbReference type="Proteomes" id="UP000001307">
    <property type="component" value="Unassembled WGS sequence"/>
</dbReference>
<dbReference type="EMBL" id="FN653018">
    <property type="protein sequence ID" value="CBY21871.1"/>
    <property type="molecule type" value="Genomic_DNA"/>
</dbReference>
<dbReference type="AlphaFoldDB" id="E4WWX9"/>
<feature type="region of interest" description="Disordered" evidence="1">
    <location>
        <begin position="250"/>
        <end position="283"/>
    </location>
</feature>
<dbReference type="InParanoid" id="E4WWX9"/>
<evidence type="ECO:0000313" key="2">
    <source>
        <dbReference type="EMBL" id="CBY21871.1"/>
    </source>
</evidence>
<sequence length="308" mass="35431">MIDFDIFDEFDNVIQKVDREIINLKLKQKKNERELLNPSRSPNQGFSDGVDKRKAGSFVVTEKHRKFEKRRRTMRKIRSLSEKTKWEKEDNSKKQRELMNIEEEICVFNIKKLLSSAPPGISDDRCWLRLISAFPLQRNLLQGLVLPADLANIKSLKPPSHLPDAVYRCDMNTWHVLPGVADFSRIERKQLSSDSALDLSFCDSSFCETSSNDSFETESVSSLHSSKSTSPVKTGFRKFITGRLAHRTSLFNRDQEMRSKSEGDTLGDSQKKLQKPLAQKPRMVISRPEIVNLPENISRMRLKSITKS</sequence>
<name>E4WWX9_OIKDI</name>
<proteinExistence type="predicted"/>
<evidence type="ECO:0000256" key="1">
    <source>
        <dbReference type="SAM" id="MobiDB-lite"/>
    </source>
</evidence>
<gene>
    <name evidence="2" type="ORF">GSOID_T00011400001</name>
</gene>
<reference evidence="2" key="1">
    <citation type="journal article" date="2010" name="Science">
        <title>Plasticity of animal genome architecture unmasked by rapid evolution of a pelagic tunicate.</title>
        <authorList>
            <person name="Denoeud F."/>
            <person name="Henriet S."/>
            <person name="Mungpakdee S."/>
            <person name="Aury J.M."/>
            <person name="Da Silva C."/>
            <person name="Brinkmann H."/>
            <person name="Mikhaleva J."/>
            <person name="Olsen L.C."/>
            <person name="Jubin C."/>
            <person name="Canestro C."/>
            <person name="Bouquet J.M."/>
            <person name="Danks G."/>
            <person name="Poulain J."/>
            <person name="Campsteijn C."/>
            <person name="Adamski M."/>
            <person name="Cross I."/>
            <person name="Yadetie F."/>
            <person name="Muffato M."/>
            <person name="Louis A."/>
            <person name="Butcher S."/>
            <person name="Tsagkogeorga G."/>
            <person name="Konrad A."/>
            <person name="Singh S."/>
            <person name="Jensen M.F."/>
            <person name="Cong E.H."/>
            <person name="Eikeseth-Otteraa H."/>
            <person name="Noel B."/>
            <person name="Anthouard V."/>
            <person name="Porcel B.M."/>
            <person name="Kachouri-Lafond R."/>
            <person name="Nishino A."/>
            <person name="Ugolini M."/>
            <person name="Chourrout P."/>
            <person name="Nishida H."/>
            <person name="Aasland R."/>
            <person name="Huzurbazar S."/>
            <person name="Westhof E."/>
            <person name="Delsuc F."/>
            <person name="Lehrach H."/>
            <person name="Reinhardt R."/>
            <person name="Weissenbach J."/>
            <person name="Roy S.W."/>
            <person name="Artiguenave F."/>
            <person name="Postlethwait J.H."/>
            <person name="Manak J.R."/>
            <person name="Thompson E.M."/>
            <person name="Jaillon O."/>
            <person name="Du Pasquier L."/>
            <person name="Boudinot P."/>
            <person name="Liberles D.A."/>
            <person name="Volff J.N."/>
            <person name="Philippe H."/>
            <person name="Lenhard B."/>
            <person name="Roest Crollius H."/>
            <person name="Wincker P."/>
            <person name="Chourrout D."/>
        </authorList>
    </citation>
    <scope>NUCLEOTIDE SEQUENCE [LARGE SCALE GENOMIC DNA]</scope>
</reference>
<organism evidence="2">
    <name type="scientific">Oikopleura dioica</name>
    <name type="common">Tunicate</name>
    <dbReference type="NCBI Taxonomy" id="34765"/>
    <lineage>
        <taxon>Eukaryota</taxon>
        <taxon>Metazoa</taxon>
        <taxon>Chordata</taxon>
        <taxon>Tunicata</taxon>
        <taxon>Appendicularia</taxon>
        <taxon>Copelata</taxon>
        <taxon>Oikopleuridae</taxon>
        <taxon>Oikopleura</taxon>
    </lineage>
</organism>
<protein>
    <submittedName>
        <fullName evidence="2">Uncharacterized protein</fullName>
    </submittedName>
</protein>
<accession>E4WWX9</accession>
<keyword evidence="3" id="KW-1185">Reference proteome</keyword>
<evidence type="ECO:0000313" key="3">
    <source>
        <dbReference type="Proteomes" id="UP000001307"/>
    </source>
</evidence>